<dbReference type="WBParaSite" id="SBAD_0000423201-mRNA-1">
    <property type="protein sequence ID" value="SBAD_0000423201-mRNA-1"/>
    <property type="gene ID" value="SBAD_0000423201"/>
</dbReference>
<sequence length="247" mass="27617">MPLLARCWRLPASASFPFKAFRCAFSVANVEDCDVSGSEQADEIPDKSKTKKLIPFSECSDEFRDKVRCLHEGDPNLWSLWRIAKSYSISINTVRRILDSKCTSAVKQPDAVGSMSLSPSPRDKHDMRRLEHRTNKSVSTAVHDDVCMLPSDGPFIKLYKSHLMSLKNMDEGRLKNAPSTEAALRTIGDFVRESLDAVGQLDLNFEPAAERHETAAATRRPSLRLPRTRRSLNAAKGSIKESLIRAT</sequence>
<evidence type="ECO:0000313" key="4">
    <source>
        <dbReference type="WBParaSite" id="SBAD_0000423201-mRNA-1"/>
    </source>
</evidence>
<evidence type="ECO:0000256" key="1">
    <source>
        <dbReference type="SAM" id="MobiDB-lite"/>
    </source>
</evidence>
<reference evidence="4" key="1">
    <citation type="submission" date="2016-06" db="UniProtKB">
        <authorList>
            <consortium name="WormBaseParasite"/>
        </authorList>
    </citation>
    <scope>IDENTIFICATION</scope>
</reference>
<proteinExistence type="predicted"/>
<name>A0A183IKA5_9BILA</name>
<evidence type="ECO:0000313" key="3">
    <source>
        <dbReference type="Proteomes" id="UP000270296"/>
    </source>
</evidence>
<gene>
    <name evidence="2" type="ORF">SBAD_LOCUS4053</name>
</gene>
<dbReference type="Proteomes" id="UP000270296">
    <property type="component" value="Unassembled WGS sequence"/>
</dbReference>
<accession>A0A183IKA5</accession>
<protein>
    <submittedName>
        <fullName evidence="4">HTH psq-type domain-containing protein</fullName>
    </submittedName>
</protein>
<reference evidence="2 3" key="2">
    <citation type="submission" date="2018-11" db="EMBL/GenBank/DDBJ databases">
        <authorList>
            <consortium name="Pathogen Informatics"/>
        </authorList>
    </citation>
    <scope>NUCLEOTIDE SEQUENCE [LARGE SCALE GENOMIC DNA]</scope>
</reference>
<organism evidence="4">
    <name type="scientific">Soboliphyme baturini</name>
    <dbReference type="NCBI Taxonomy" id="241478"/>
    <lineage>
        <taxon>Eukaryota</taxon>
        <taxon>Metazoa</taxon>
        <taxon>Ecdysozoa</taxon>
        <taxon>Nematoda</taxon>
        <taxon>Enoplea</taxon>
        <taxon>Dorylaimia</taxon>
        <taxon>Dioctophymatida</taxon>
        <taxon>Dioctophymatoidea</taxon>
        <taxon>Soboliphymatidae</taxon>
        <taxon>Soboliphyme</taxon>
    </lineage>
</organism>
<dbReference type="AlphaFoldDB" id="A0A183IKA5"/>
<keyword evidence="3" id="KW-1185">Reference proteome</keyword>
<dbReference type="EMBL" id="UZAM01008097">
    <property type="protein sequence ID" value="VDP03224.1"/>
    <property type="molecule type" value="Genomic_DNA"/>
</dbReference>
<evidence type="ECO:0000313" key="2">
    <source>
        <dbReference type="EMBL" id="VDP03224.1"/>
    </source>
</evidence>
<feature type="region of interest" description="Disordered" evidence="1">
    <location>
        <begin position="109"/>
        <end position="128"/>
    </location>
</feature>